<dbReference type="CDD" id="cd14014">
    <property type="entry name" value="STKc_PknB_like"/>
    <property type="match status" value="1"/>
</dbReference>
<dbReference type="EC" id="2.7.11.1" evidence="7"/>
<evidence type="ECO:0000256" key="2">
    <source>
        <dbReference type="ARBA" id="ARBA00022741"/>
    </source>
</evidence>
<evidence type="ECO:0000256" key="1">
    <source>
        <dbReference type="ARBA" id="ARBA00022679"/>
    </source>
</evidence>
<keyword evidence="4 5" id="KW-0067">ATP-binding</keyword>
<dbReference type="PANTHER" id="PTHR43289:SF34">
    <property type="entry name" value="SERINE_THREONINE-PROTEIN KINASE YBDM-RELATED"/>
    <property type="match status" value="1"/>
</dbReference>
<dbReference type="AlphaFoldDB" id="A0AAU7TRJ5"/>
<evidence type="ECO:0000313" key="7">
    <source>
        <dbReference type="EMBL" id="XBV43160.1"/>
    </source>
</evidence>
<dbReference type="PROSITE" id="PS00107">
    <property type="entry name" value="PROTEIN_KINASE_ATP"/>
    <property type="match status" value="1"/>
</dbReference>
<dbReference type="Gene3D" id="3.30.200.20">
    <property type="entry name" value="Phosphorylase Kinase, domain 1"/>
    <property type="match status" value="1"/>
</dbReference>
<dbReference type="InterPro" id="IPR017441">
    <property type="entry name" value="Protein_kinase_ATP_BS"/>
</dbReference>
<proteinExistence type="predicted"/>
<accession>A0AAU7TRJ5</accession>
<keyword evidence="3 7" id="KW-0418">Kinase</keyword>
<evidence type="ECO:0000259" key="6">
    <source>
        <dbReference type="PROSITE" id="PS50011"/>
    </source>
</evidence>
<dbReference type="Gene3D" id="1.10.510.10">
    <property type="entry name" value="Transferase(Phosphotransferase) domain 1"/>
    <property type="match status" value="1"/>
</dbReference>
<name>A0AAU7TRJ5_9GAMM</name>
<protein>
    <submittedName>
        <fullName evidence="7">Serine/threonine-protein kinase</fullName>
        <ecNumber evidence="7">2.7.11.1</ecNumber>
    </submittedName>
</protein>
<evidence type="ECO:0000256" key="4">
    <source>
        <dbReference type="ARBA" id="ARBA00022840"/>
    </source>
</evidence>
<keyword evidence="2 5" id="KW-0547">Nucleotide-binding</keyword>
<gene>
    <name evidence="7" type="ORF">AAF463_11020</name>
</gene>
<dbReference type="PANTHER" id="PTHR43289">
    <property type="entry name" value="MITOGEN-ACTIVATED PROTEIN KINASE KINASE KINASE 20-RELATED"/>
    <property type="match status" value="1"/>
</dbReference>
<dbReference type="RefSeq" id="WP_350260724.1">
    <property type="nucleotide sequence ID" value="NZ_CP158292.1"/>
</dbReference>
<dbReference type="Pfam" id="PF00069">
    <property type="entry name" value="Pkinase"/>
    <property type="match status" value="1"/>
</dbReference>
<reference evidence="7" key="1">
    <citation type="submission" date="2024-06" db="EMBL/GenBank/DDBJ databases">
        <title>Multiomics insights into the TNT degradation mechanism by Pantoea sp. BJ2 isolated from an ammunition destruction site.</title>
        <authorList>
            <person name="Luo J."/>
        </authorList>
    </citation>
    <scope>NUCLEOTIDE SEQUENCE</scope>
    <source>
        <strain evidence="7">BJ2</strain>
    </source>
</reference>
<evidence type="ECO:0000256" key="3">
    <source>
        <dbReference type="ARBA" id="ARBA00022777"/>
    </source>
</evidence>
<feature type="domain" description="Protein kinase" evidence="6">
    <location>
        <begin position="21"/>
        <end position="298"/>
    </location>
</feature>
<organism evidence="7">
    <name type="scientific">Pantoea sp. BJ2</name>
    <dbReference type="NCBI Taxonomy" id="3141322"/>
    <lineage>
        <taxon>Bacteria</taxon>
        <taxon>Pseudomonadati</taxon>
        <taxon>Pseudomonadota</taxon>
        <taxon>Gammaproteobacteria</taxon>
        <taxon>Enterobacterales</taxon>
        <taxon>Erwiniaceae</taxon>
        <taxon>Pantoea</taxon>
    </lineage>
</organism>
<dbReference type="GO" id="GO:0004674">
    <property type="term" value="F:protein serine/threonine kinase activity"/>
    <property type="evidence" value="ECO:0007669"/>
    <property type="project" value="UniProtKB-EC"/>
</dbReference>
<dbReference type="PROSITE" id="PS50011">
    <property type="entry name" value="PROTEIN_KINASE_DOM"/>
    <property type="match status" value="1"/>
</dbReference>
<dbReference type="EMBL" id="CP158292">
    <property type="protein sequence ID" value="XBV43160.1"/>
    <property type="molecule type" value="Genomic_DNA"/>
</dbReference>
<evidence type="ECO:0000256" key="5">
    <source>
        <dbReference type="PROSITE-ProRule" id="PRU10141"/>
    </source>
</evidence>
<keyword evidence="1 7" id="KW-0808">Transferase</keyword>
<sequence length="472" mass="51250">MSANENHTPNALPAGYRFNEFEIKEVIGGGGFGIVYRAWDHQLERTIAIKEYMPVSLAVRAADMSLELRGERFHKLFTAGRNSFIQEARLLARFNHPGLLHVLRFWEENGTAYMGTLYYSGMTLKEWQITSPDSIDESWIRRLLPPLFGAIDTIHAAGYLHRDISLDNIQIQENQLPVLLDFGSARKEIGNLSDETEIMLKPGFAPIEQYSEEGEIEQGPWTDIYALGAVLHNLITGHAPPVSVVRCIEDNYQPLVERKPEGYSLPLLHAIDCALAMKPADRPQSIDAFASLIDLPVSDVEALSTTIPLVAEPVVPMEPSVATPEPQVLAVNHAAATVEPLTPRNVRRLSPGLVVAAAIAVLAVVVVVWKANHHSEAPPVAASTAPAAPAAAAGNSVASSAPTVATVYLRLQAGENVMLNGEARDVKPSSSGFASLNLAAGNYRIEVRNGNQVHSQSLTIDKPGTWLINPAQ</sequence>
<dbReference type="GO" id="GO:0005524">
    <property type="term" value="F:ATP binding"/>
    <property type="evidence" value="ECO:0007669"/>
    <property type="project" value="UniProtKB-UniRule"/>
</dbReference>
<dbReference type="InterPro" id="IPR011009">
    <property type="entry name" value="Kinase-like_dom_sf"/>
</dbReference>
<dbReference type="InterPro" id="IPR000719">
    <property type="entry name" value="Prot_kinase_dom"/>
</dbReference>
<dbReference type="SUPFAM" id="SSF56112">
    <property type="entry name" value="Protein kinase-like (PK-like)"/>
    <property type="match status" value="1"/>
</dbReference>
<feature type="binding site" evidence="5">
    <location>
        <position position="50"/>
    </location>
    <ligand>
        <name>ATP</name>
        <dbReference type="ChEBI" id="CHEBI:30616"/>
    </ligand>
</feature>